<dbReference type="Pfam" id="PF00097">
    <property type="entry name" value="zf-C3HC4"/>
    <property type="match status" value="1"/>
</dbReference>
<keyword evidence="1 5" id="KW-0479">Metal-binding</keyword>
<name>A0A0N4WIW1_HAEPC</name>
<dbReference type="Proteomes" id="UP000268014">
    <property type="component" value="Unassembled WGS sequence"/>
</dbReference>
<keyword evidence="5" id="KW-0808">Transferase</keyword>
<evidence type="ECO:0000313" key="10">
    <source>
        <dbReference type="WBParaSite" id="HPLM_0001092001-mRNA-1"/>
    </source>
</evidence>
<dbReference type="STRING" id="6290.A0A0N4WIW1"/>
<dbReference type="AlphaFoldDB" id="A0A0N4WIW1"/>
<comment type="function">
    <text evidence="5">E3 ubiquitin-protein ligase that specifically binds poly-ADP-ribosylated proteins and mediates their ubiquitination and subsequent degradation.</text>
</comment>
<evidence type="ECO:0000259" key="7">
    <source>
        <dbReference type="PROSITE" id="PS50089"/>
    </source>
</evidence>
<dbReference type="InterPro" id="IPR017907">
    <property type="entry name" value="Znf_RING_CS"/>
</dbReference>
<evidence type="ECO:0000256" key="5">
    <source>
        <dbReference type="RuleBase" id="RU367115"/>
    </source>
</evidence>
<dbReference type="InterPro" id="IPR001841">
    <property type="entry name" value="Znf_RING"/>
</dbReference>
<keyword evidence="5" id="KW-0833">Ubl conjugation pathway</keyword>
<dbReference type="GO" id="GO:0005829">
    <property type="term" value="C:cytosol"/>
    <property type="evidence" value="ECO:0007669"/>
    <property type="project" value="UniProtKB-SubCell"/>
</dbReference>
<dbReference type="GO" id="GO:0005634">
    <property type="term" value="C:nucleus"/>
    <property type="evidence" value="ECO:0007669"/>
    <property type="project" value="TreeGrafter"/>
</dbReference>
<dbReference type="Gene3D" id="3.30.40.10">
    <property type="entry name" value="Zinc/RING finger domain, C3HC4 (zinc finger)"/>
    <property type="match status" value="1"/>
</dbReference>
<evidence type="ECO:0000256" key="4">
    <source>
        <dbReference type="PROSITE-ProRule" id="PRU00175"/>
    </source>
</evidence>
<dbReference type="GO" id="GO:0072572">
    <property type="term" value="F:poly-ADP-D-ribose binding"/>
    <property type="evidence" value="ECO:0007669"/>
    <property type="project" value="UniProtKB-UniRule"/>
</dbReference>
<dbReference type="PROSITE" id="PS00518">
    <property type="entry name" value="ZF_RING_1"/>
    <property type="match status" value="1"/>
</dbReference>
<accession>A0A0N4WIW1</accession>
<dbReference type="InterPro" id="IPR013083">
    <property type="entry name" value="Znf_RING/FYVE/PHD"/>
</dbReference>
<reference evidence="10" key="1">
    <citation type="submission" date="2017-02" db="UniProtKB">
        <authorList>
            <consortium name="WormBaseParasite"/>
        </authorList>
    </citation>
    <scope>IDENTIFICATION</scope>
</reference>
<organism evidence="10">
    <name type="scientific">Haemonchus placei</name>
    <name type="common">Barber's pole worm</name>
    <dbReference type="NCBI Taxonomy" id="6290"/>
    <lineage>
        <taxon>Eukaryota</taxon>
        <taxon>Metazoa</taxon>
        <taxon>Ecdysozoa</taxon>
        <taxon>Nematoda</taxon>
        <taxon>Chromadorea</taxon>
        <taxon>Rhabditida</taxon>
        <taxon>Rhabditina</taxon>
        <taxon>Rhabditomorpha</taxon>
        <taxon>Strongyloidea</taxon>
        <taxon>Trichostrongylidae</taxon>
        <taxon>Haemonchus</taxon>
    </lineage>
</organism>
<keyword evidence="9" id="KW-1185">Reference proteome</keyword>
<dbReference type="GO" id="GO:0008270">
    <property type="term" value="F:zinc ion binding"/>
    <property type="evidence" value="ECO:0007669"/>
    <property type="project" value="UniProtKB-UniRule"/>
</dbReference>
<gene>
    <name evidence="8" type="ORF">HPLM_LOCUS10912</name>
</gene>
<dbReference type="GO" id="GO:0061630">
    <property type="term" value="F:ubiquitin protein ligase activity"/>
    <property type="evidence" value="ECO:0007669"/>
    <property type="project" value="UniProtKB-UniRule"/>
</dbReference>
<dbReference type="PANTHER" id="PTHR13417">
    <property type="entry name" value="E3 UBIQUITIN-PROTEIN LIGASE RNF146"/>
    <property type="match status" value="1"/>
</dbReference>
<keyword evidence="5" id="KW-0963">Cytoplasm</keyword>
<comment type="subcellular location">
    <subcellularLocation>
        <location evidence="5">Cytoplasm</location>
        <location evidence="5">Cytosol</location>
    </subcellularLocation>
</comment>
<dbReference type="GO" id="GO:0016055">
    <property type="term" value="P:Wnt signaling pathway"/>
    <property type="evidence" value="ECO:0007669"/>
    <property type="project" value="InterPro"/>
</dbReference>
<dbReference type="InterPro" id="IPR018957">
    <property type="entry name" value="Znf_C3HC4_RING-type"/>
</dbReference>
<comment type="PTM">
    <text evidence="5">Ubiquitinated; autoubiquitinated.</text>
</comment>
<feature type="region of interest" description="Disordered" evidence="6">
    <location>
        <begin position="137"/>
        <end position="161"/>
    </location>
</feature>
<feature type="compositionally biased region" description="Basic and acidic residues" evidence="6">
    <location>
        <begin position="148"/>
        <end position="157"/>
    </location>
</feature>
<dbReference type="PROSITE" id="PS50089">
    <property type="entry name" value="ZF_RING_2"/>
    <property type="match status" value="1"/>
</dbReference>
<dbReference type="GO" id="GO:0051865">
    <property type="term" value="P:protein autoubiquitination"/>
    <property type="evidence" value="ECO:0007669"/>
    <property type="project" value="UniProtKB-UniRule"/>
</dbReference>
<evidence type="ECO:0000256" key="6">
    <source>
        <dbReference type="SAM" id="MobiDB-lite"/>
    </source>
</evidence>
<comment type="pathway">
    <text evidence="5">Protein modification; protein ubiquitination.</text>
</comment>
<evidence type="ECO:0000313" key="9">
    <source>
        <dbReference type="Proteomes" id="UP000268014"/>
    </source>
</evidence>
<dbReference type="WBParaSite" id="HPLM_0001092001-mRNA-1">
    <property type="protein sequence ID" value="HPLM_0001092001-mRNA-1"/>
    <property type="gene ID" value="HPLM_0001092001"/>
</dbReference>
<evidence type="ECO:0000256" key="1">
    <source>
        <dbReference type="ARBA" id="ARBA00022723"/>
    </source>
</evidence>
<dbReference type="InterPro" id="IPR033509">
    <property type="entry name" value="RNF146"/>
</dbReference>
<proteinExistence type="predicted"/>
<reference evidence="8 9" key="2">
    <citation type="submission" date="2018-11" db="EMBL/GenBank/DDBJ databases">
        <authorList>
            <consortium name="Pathogen Informatics"/>
        </authorList>
    </citation>
    <scope>NUCLEOTIDE SEQUENCE [LARGE SCALE GENOMIC DNA]</scope>
    <source>
        <strain evidence="8 9">MHpl1</strain>
    </source>
</reference>
<dbReference type="SMART" id="SM00184">
    <property type="entry name" value="RING"/>
    <property type="match status" value="1"/>
</dbReference>
<dbReference type="EC" id="2.3.2.27" evidence="5"/>
<dbReference type="PANTHER" id="PTHR13417:SF2">
    <property type="entry name" value="E3 UBIQUITIN-PROTEIN LIGASE RNF146"/>
    <property type="match status" value="1"/>
</dbReference>
<keyword evidence="3 5" id="KW-0862">Zinc</keyword>
<evidence type="ECO:0000256" key="3">
    <source>
        <dbReference type="ARBA" id="ARBA00022833"/>
    </source>
</evidence>
<dbReference type="EMBL" id="UZAF01017424">
    <property type="protein sequence ID" value="VDO41506.1"/>
    <property type="molecule type" value="Genomic_DNA"/>
</dbReference>
<protein>
    <recommendedName>
        <fullName evidence="5">E3 ubiquitin-protein ligase</fullName>
        <ecNumber evidence="5">2.3.2.27</ecNumber>
    </recommendedName>
</protein>
<dbReference type="SUPFAM" id="SSF57850">
    <property type="entry name" value="RING/U-box"/>
    <property type="match status" value="1"/>
</dbReference>
<comment type="catalytic activity">
    <reaction evidence="5">
        <text>S-ubiquitinyl-[E2 ubiquitin-conjugating enzyme]-L-cysteine + [acceptor protein]-L-lysine = [E2 ubiquitin-conjugating enzyme]-L-cysteine + N(6)-ubiquitinyl-[acceptor protein]-L-lysine.</text>
        <dbReference type="EC" id="2.3.2.27"/>
    </reaction>
</comment>
<evidence type="ECO:0000313" key="8">
    <source>
        <dbReference type="EMBL" id="VDO41506.1"/>
    </source>
</evidence>
<evidence type="ECO:0000256" key="2">
    <source>
        <dbReference type="ARBA" id="ARBA00022771"/>
    </source>
</evidence>
<feature type="domain" description="RING-type" evidence="7">
    <location>
        <begin position="68"/>
        <end position="113"/>
    </location>
</feature>
<sequence length="224" mass="24792">STATAGSCLVHRRRSFASFIPTRTRLTTTSAQTIRHFRASSSQYGAAIYGNIAGDLNDKMAEDSDDECPVCAQKMILPTTVPGCGHKFCFLCIKGKFMCAVFRTNEHLCPMCRGEVSTSIFRNPAIRGISLDMARTYSDEAGPSTSSKKREQSHEQESESCQKVPNSEVACGDGRYYWLYEVNFFRYHNAKSRKGTGQDSFPLQSLSLLKLPDESSGFPPSPNL</sequence>
<dbReference type="OrthoDB" id="10065815at2759"/>
<dbReference type="GO" id="GO:0006511">
    <property type="term" value="P:ubiquitin-dependent protein catabolic process"/>
    <property type="evidence" value="ECO:0007669"/>
    <property type="project" value="UniProtKB-UniRule"/>
</dbReference>
<keyword evidence="2 4" id="KW-0863">Zinc-finger</keyword>